<name>A0AAU9PJH1_9ASTR</name>
<feature type="compositionally biased region" description="Polar residues" evidence="1">
    <location>
        <begin position="9"/>
        <end position="20"/>
    </location>
</feature>
<feature type="compositionally biased region" description="Basic and acidic residues" evidence="1">
    <location>
        <begin position="49"/>
        <end position="58"/>
    </location>
</feature>
<keyword evidence="3" id="KW-1185">Reference proteome</keyword>
<proteinExistence type="predicted"/>
<evidence type="ECO:0000313" key="3">
    <source>
        <dbReference type="Proteomes" id="UP001157418"/>
    </source>
</evidence>
<accession>A0AAU9PJH1</accession>
<evidence type="ECO:0000313" key="2">
    <source>
        <dbReference type="EMBL" id="CAH1450222.1"/>
    </source>
</evidence>
<dbReference type="EMBL" id="CAKMRJ010005634">
    <property type="protein sequence ID" value="CAH1450222.1"/>
    <property type="molecule type" value="Genomic_DNA"/>
</dbReference>
<sequence>MESEPPKTTGGQSSTDSPINGSIFKGESSSAPKTTEMSFEGENPIPSPTHKDPSEGDHIAPNPPRKSPIEGESPTSTKNDNFDLDTGYTSPVEAEKETTTDEGDQSELEEEVNAELDPAYDPNYPPLVKWTKDHPKAHIIGESSEKFLTRSQLKAKQTALFSKVEFCMFNSFVSKVEPKTVNVALDHSDWVQAMQDELHEFERNRVWRLIPTPKDASEVGLKMGIQE</sequence>
<feature type="compositionally biased region" description="Acidic residues" evidence="1">
    <location>
        <begin position="100"/>
        <end position="114"/>
    </location>
</feature>
<comment type="caution">
    <text evidence="2">The sequence shown here is derived from an EMBL/GenBank/DDBJ whole genome shotgun (WGS) entry which is preliminary data.</text>
</comment>
<dbReference type="Proteomes" id="UP001157418">
    <property type="component" value="Unassembled WGS sequence"/>
</dbReference>
<evidence type="ECO:0000256" key="1">
    <source>
        <dbReference type="SAM" id="MobiDB-lite"/>
    </source>
</evidence>
<gene>
    <name evidence="2" type="ORF">LVIROSA_LOCUS35658</name>
</gene>
<organism evidence="2 3">
    <name type="scientific">Lactuca virosa</name>
    <dbReference type="NCBI Taxonomy" id="75947"/>
    <lineage>
        <taxon>Eukaryota</taxon>
        <taxon>Viridiplantae</taxon>
        <taxon>Streptophyta</taxon>
        <taxon>Embryophyta</taxon>
        <taxon>Tracheophyta</taxon>
        <taxon>Spermatophyta</taxon>
        <taxon>Magnoliopsida</taxon>
        <taxon>eudicotyledons</taxon>
        <taxon>Gunneridae</taxon>
        <taxon>Pentapetalae</taxon>
        <taxon>asterids</taxon>
        <taxon>campanulids</taxon>
        <taxon>Asterales</taxon>
        <taxon>Asteraceae</taxon>
        <taxon>Cichorioideae</taxon>
        <taxon>Cichorieae</taxon>
        <taxon>Lactucinae</taxon>
        <taxon>Lactuca</taxon>
    </lineage>
</organism>
<feature type="region of interest" description="Disordered" evidence="1">
    <location>
        <begin position="1"/>
        <end position="120"/>
    </location>
</feature>
<dbReference type="AlphaFoldDB" id="A0AAU9PJH1"/>
<feature type="compositionally biased region" description="Polar residues" evidence="1">
    <location>
        <begin position="27"/>
        <end position="37"/>
    </location>
</feature>
<evidence type="ECO:0008006" key="4">
    <source>
        <dbReference type="Google" id="ProtNLM"/>
    </source>
</evidence>
<protein>
    <recommendedName>
        <fullName evidence="4">Reverse transcriptase Ty1/copia-type domain-containing protein</fullName>
    </recommendedName>
</protein>
<reference evidence="2 3" key="1">
    <citation type="submission" date="2022-01" db="EMBL/GenBank/DDBJ databases">
        <authorList>
            <person name="Xiong W."/>
            <person name="Schranz E."/>
        </authorList>
    </citation>
    <scope>NUCLEOTIDE SEQUENCE [LARGE SCALE GENOMIC DNA]</scope>
</reference>